<comment type="caution">
    <text evidence="9">The sequence shown here is derived from an EMBL/GenBank/DDBJ whole genome shotgun (WGS) entry which is preliminary data.</text>
</comment>
<feature type="compositionally biased region" description="Basic and acidic residues" evidence="6">
    <location>
        <begin position="22"/>
        <end position="32"/>
    </location>
</feature>
<dbReference type="Proteomes" id="UP000313231">
    <property type="component" value="Unassembled WGS sequence"/>
</dbReference>
<dbReference type="SUPFAM" id="SSF53335">
    <property type="entry name" value="S-adenosyl-L-methionine-dependent methyltransferases"/>
    <property type="match status" value="1"/>
</dbReference>
<feature type="compositionally biased region" description="Basic and acidic residues" evidence="6">
    <location>
        <begin position="170"/>
        <end position="184"/>
    </location>
</feature>
<dbReference type="Gene3D" id="3.40.50.150">
    <property type="entry name" value="Vaccinia Virus protein VP39"/>
    <property type="match status" value="1"/>
</dbReference>
<accession>A0A5C4WG17</accession>
<feature type="binding site" evidence="5">
    <location>
        <position position="372"/>
    </location>
    <ligand>
        <name>S-adenosyl-L-methionine</name>
        <dbReference type="ChEBI" id="CHEBI:59789"/>
    </ligand>
</feature>
<gene>
    <name evidence="5 9" type="primary">prmC</name>
    <name evidence="9" type="ORF">FHP29_03030</name>
</gene>
<dbReference type="GO" id="GO:0032259">
    <property type="term" value="P:methylation"/>
    <property type="evidence" value="ECO:0007669"/>
    <property type="project" value="UniProtKB-KW"/>
</dbReference>
<evidence type="ECO:0000256" key="1">
    <source>
        <dbReference type="ARBA" id="ARBA00022603"/>
    </source>
</evidence>
<evidence type="ECO:0000313" key="10">
    <source>
        <dbReference type="Proteomes" id="UP000313231"/>
    </source>
</evidence>
<dbReference type="InterPro" id="IPR002052">
    <property type="entry name" value="DNA_methylase_N6_adenine_CS"/>
</dbReference>
<proteinExistence type="inferred from homology"/>
<dbReference type="PANTHER" id="PTHR18895">
    <property type="entry name" value="HEMK METHYLTRANSFERASE"/>
    <property type="match status" value="1"/>
</dbReference>
<dbReference type="Gene3D" id="1.10.8.10">
    <property type="entry name" value="DNA helicase RuvA subunit, C-terminal domain"/>
    <property type="match status" value="1"/>
</dbReference>
<evidence type="ECO:0000256" key="2">
    <source>
        <dbReference type="ARBA" id="ARBA00022679"/>
    </source>
</evidence>
<dbReference type="PANTHER" id="PTHR18895:SF74">
    <property type="entry name" value="MTRF1L RELEASE FACTOR GLUTAMINE METHYLTRANSFERASE"/>
    <property type="match status" value="1"/>
</dbReference>
<feature type="compositionally biased region" description="Basic residues" evidence="6">
    <location>
        <begin position="197"/>
        <end position="220"/>
    </location>
</feature>
<dbReference type="InterPro" id="IPR029063">
    <property type="entry name" value="SAM-dependent_MTases_sf"/>
</dbReference>
<feature type="compositionally biased region" description="Basic and acidic residues" evidence="6">
    <location>
        <begin position="109"/>
        <end position="129"/>
    </location>
</feature>
<feature type="compositionally biased region" description="Low complexity" evidence="6">
    <location>
        <begin position="134"/>
        <end position="147"/>
    </location>
</feature>
<evidence type="ECO:0000256" key="6">
    <source>
        <dbReference type="SAM" id="MobiDB-lite"/>
    </source>
</evidence>
<keyword evidence="2 5" id="KW-0808">Transferase</keyword>
<reference evidence="9 10" key="1">
    <citation type="journal article" date="2016" name="Int. J. Syst. Evol. Microbiol.">
        <title>Nocardioides albidus sp. nov., an actinobacterium isolated from garden soil.</title>
        <authorList>
            <person name="Singh H."/>
            <person name="Du J."/>
            <person name="Trinh H."/>
            <person name="Won K."/>
            <person name="Yang J.E."/>
            <person name="Yin C."/>
            <person name="Kook M."/>
            <person name="Yi T.H."/>
        </authorList>
    </citation>
    <scope>NUCLEOTIDE SEQUENCE [LARGE SCALE GENOMIC DNA]</scope>
    <source>
        <strain evidence="9 10">CCTCC AB 2015297</strain>
    </source>
</reference>
<protein>
    <recommendedName>
        <fullName evidence="5">Release factor glutamine methyltransferase</fullName>
        <shortName evidence="5">RF MTase</shortName>
        <ecNumber evidence="5">2.1.1.297</ecNumber>
    </recommendedName>
    <alternativeName>
        <fullName evidence="5">N5-glutamine methyltransferase PrmC</fullName>
    </alternativeName>
    <alternativeName>
        <fullName evidence="5">Protein-(glutamine-N5) MTase PrmC</fullName>
    </alternativeName>
    <alternativeName>
        <fullName evidence="5">Protein-glutamine N-methyltransferase PrmC</fullName>
    </alternativeName>
</protein>
<organism evidence="9 10">
    <name type="scientific">Nocardioides albidus</name>
    <dbReference type="NCBI Taxonomy" id="1517589"/>
    <lineage>
        <taxon>Bacteria</taxon>
        <taxon>Bacillati</taxon>
        <taxon>Actinomycetota</taxon>
        <taxon>Actinomycetes</taxon>
        <taxon>Propionibacteriales</taxon>
        <taxon>Nocardioidaceae</taxon>
        <taxon>Nocardioides</taxon>
    </lineage>
</organism>
<feature type="binding site" evidence="5">
    <location>
        <begin position="414"/>
        <end position="417"/>
    </location>
    <ligand>
        <name>substrate</name>
    </ligand>
</feature>
<dbReference type="PROSITE" id="PS00092">
    <property type="entry name" value="N6_MTASE"/>
    <property type="match status" value="1"/>
</dbReference>
<dbReference type="GO" id="GO:0102559">
    <property type="term" value="F:peptide chain release factor N(5)-glutamine methyltransferase activity"/>
    <property type="evidence" value="ECO:0007669"/>
    <property type="project" value="UniProtKB-EC"/>
</dbReference>
<dbReference type="Pfam" id="PF05175">
    <property type="entry name" value="MTS"/>
    <property type="match status" value="1"/>
</dbReference>
<comment type="similarity">
    <text evidence="5">Belongs to the protein N5-glutamine methyltransferase family. PrmC subfamily.</text>
</comment>
<evidence type="ECO:0000259" key="8">
    <source>
        <dbReference type="Pfam" id="PF17827"/>
    </source>
</evidence>
<dbReference type="EMBL" id="VDMP01000015">
    <property type="protein sequence ID" value="TNM47247.1"/>
    <property type="molecule type" value="Genomic_DNA"/>
</dbReference>
<feature type="domain" description="Release factor glutamine methyltransferase N-terminal" evidence="8">
    <location>
        <begin position="232"/>
        <end position="300"/>
    </location>
</feature>
<keyword evidence="3 5" id="KW-0949">S-adenosyl-L-methionine</keyword>
<feature type="domain" description="Methyltransferase small" evidence="7">
    <location>
        <begin position="341"/>
        <end position="418"/>
    </location>
</feature>
<evidence type="ECO:0000313" key="9">
    <source>
        <dbReference type="EMBL" id="TNM47247.1"/>
    </source>
</evidence>
<comment type="function">
    <text evidence="5">Methylates the class 1 translation termination release factors RF1/PrfA and RF2/PrfB on the glutamine residue of the universally conserved GGQ motif.</text>
</comment>
<dbReference type="InterPro" id="IPR019874">
    <property type="entry name" value="RF_methyltr_PrmC"/>
</dbReference>
<comment type="caution">
    <text evidence="5">Lacks conserved residue(s) required for the propagation of feature annotation.</text>
</comment>
<dbReference type="AlphaFoldDB" id="A0A5C4WG17"/>
<feature type="compositionally biased region" description="Basic residues" evidence="6">
    <location>
        <begin position="7"/>
        <end position="21"/>
    </location>
</feature>
<dbReference type="InterPro" id="IPR040758">
    <property type="entry name" value="PrmC_N"/>
</dbReference>
<dbReference type="NCBIfam" id="TIGR00536">
    <property type="entry name" value="hemK_fam"/>
    <property type="match status" value="1"/>
</dbReference>
<feature type="region of interest" description="Disordered" evidence="6">
    <location>
        <begin position="1"/>
        <end position="231"/>
    </location>
</feature>
<dbReference type="InterPro" id="IPR004556">
    <property type="entry name" value="HemK-like"/>
</dbReference>
<dbReference type="EC" id="2.1.1.297" evidence="5"/>
<evidence type="ECO:0000256" key="5">
    <source>
        <dbReference type="HAMAP-Rule" id="MF_02126"/>
    </source>
</evidence>
<comment type="catalytic activity">
    <reaction evidence="4 5">
        <text>L-glutaminyl-[peptide chain release factor] + S-adenosyl-L-methionine = N(5)-methyl-L-glutaminyl-[peptide chain release factor] + S-adenosyl-L-homocysteine + H(+)</text>
        <dbReference type="Rhea" id="RHEA:42896"/>
        <dbReference type="Rhea" id="RHEA-COMP:10271"/>
        <dbReference type="Rhea" id="RHEA-COMP:10272"/>
        <dbReference type="ChEBI" id="CHEBI:15378"/>
        <dbReference type="ChEBI" id="CHEBI:30011"/>
        <dbReference type="ChEBI" id="CHEBI:57856"/>
        <dbReference type="ChEBI" id="CHEBI:59789"/>
        <dbReference type="ChEBI" id="CHEBI:61891"/>
        <dbReference type="EC" id="2.1.1.297"/>
    </reaction>
</comment>
<name>A0A5C4WG17_9ACTN</name>
<dbReference type="NCBIfam" id="TIGR03534">
    <property type="entry name" value="RF_mod_PrmC"/>
    <property type="match status" value="1"/>
</dbReference>
<sequence length="521" mass="57713">MEDRDPRRHRVRSRRLQVRHGRGQEHRQRRDIGAGPDAVRAVEVRGRRPPRAARPRDRVAGPDPHQRRRRARDARGRAGRRRHQRERPAHRRLPLLGPGRAERQHHRLGRADHPPADRDRRQLPEREVAAAEQGPGDAHPAGAPAAGRPGGRRRRGERRPAQPGPHRRPVRADPHLQLPREPHLRPPHRLQGLQPRPRPRRRPPAGPRLLRRRRHGRPPRGPRGLRVGDPRQLLREAADRLRAAGVASPEYDAGELLAHVLGTTRGGLHLVTEVDPALLRRYDDLVARRAAREPLQHLIGTAWFRHIEVAVGPGVFVPRPETELLAGWAIEHAAALAATGASPVVVDLCTGSGVIAKSIAHEVPAARVFAVELDPPAHAWAERNLAGTGVELRLGDLATAFDDLAGRVDVLVSNPPYVPLEAWESVAAEARDHDPHLALFSGDDGLDAIRVIAERGLVLLRPGGVVGVEHADAQGESAPAVFSREARWEEVRDHLDLAGRPRYTTARRPRHGDDAVEGWSA</sequence>
<evidence type="ECO:0000256" key="4">
    <source>
        <dbReference type="ARBA" id="ARBA00048391"/>
    </source>
</evidence>
<evidence type="ECO:0000256" key="3">
    <source>
        <dbReference type="ARBA" id="ARBA00022691"/>
    </source>
</evidence>
<evidence type="ECO:0000259" key="7">
    <source>
        <dbReference type="Pfam" id="PF05175"/>
    </source>
</evidence>
<dbReference type="InterPro" id="IPR007848">
    <property type="entry name" value="Small_mtfrase_dom"/>
</dbReference>
<dbReference type="HAMAP" id="MF_02126">
    <property type="entry name" value="RF_methyltr_PrmC"/>
    <property type="match status" value="1"/>
</dbReference>
<dbReference type="CDD" id="cd02440">
    <property type="entry name" value="AdoMet_MTases"/>
    <property type="match status" value="1"/>
</dbReference>
<dbReference type="GO" id="GO:0003676">
    <property type="term" value="F:nucleic acid binding"/>
    <property type="evidence" value="ECO:0007669"/>
    <property type="project" value="InterPro"/>
</dbReference>
<keyword evidence="1 5" id="KW-0489">Methyltransferase</keyword>
<keyword evidence="10" id="KW-1185">Reference proteome</keyword>
<dbReference type="Pfam" id="PF17827">
    <property type="entry name" value="PrmC_N"/>
    <property type="match status" value="1"/>
</dbReference>
<feature type="binding site" evidence="5">
    <location>
        <position position="414"/>
    </location>
    <ligand>
        <name>S-adenosyl-L-methionine</name>
        <dbReference type="ChEBI" id="CHEBI:59789"/>
    </ligand>
</feature>
<dbReference type="InterPro" id="IPR050320">
    <property type="entry name" value="N5-glutamine_MTase"/>
</dbReference>
<dbReference type="OrthoDB" id="9800643at2"/>
<feature type="compositionally biased region" description="Basic residues" evidence="6">
    <location>
        <begin position="66"/>
        <end position="93"/>
    </location>
</feature>